<evidence type="ECO:0000313" key="3">
    <source>
        <dbReference type="EMBL" id="BBA28662.1"/>
    </source>
</evidence>
<dbReference type="Pfam" id="PF14237">
    <property type="entry name" value="GYF_2"/>
    <property type="match status" value="1"/>
</dbReference>
<feature type="domain" description="GYF" evidence="2">
    <location>
        <begin position="3"/>
        <end position="48"/>
    </location>
</feature>
<sequence length="288" mass="31817">MEYYIKINEEKRGPYSLNELAERKLDETSLVMPTDGVEWIPANQIEELRTLFDSKDSTDNPVKTEDIPFVEARPIIQAAPQEATQQAQPAPKKKSHTGCLIGILLTLVVLVAVMVVTCPKTEQHKEVLSTVITTTVNDAVNDNDNLTGNTFIDNAFKTVSNAFAGKVIETAVDNLVTVDNYVVCSLGKVHYDGKDHIVSLGVFGHIFTVDEDDLQEAAEQYYKKEEINMKEQLKKKAQKMLQENIIAPATSAIEGLLGSAMDGLLDEIGLDNQPSRHSKKKTVEADSI</sequence>
<name>A0A250KGG5_9BACT</name>
<keyword evidence="1" id="KW-0472">Membrane</keyword>
<reference evidence="3 4" key="1">
    <citation type="submission" date="2017-05" db="EMBL/GenBank/DDBJ databases">
        <title>whole genome sequence of Prevotella melaninogenica GAI 07411.</title>
        <authorList>
            <person name="Kondo Y."/>
            <person name="Hoshino T."/>
        </authorList>
    </citation>
    <scope>NUCLEOTIDE SEQUENCE [LARGE SCALE GENOMIC DNA]</scope>
    <source>
        <strain evidence="3 4">GAI 07411</strain>
    </source>
</reference>
<dbReference type="Proteomes" id="UP000267517">
    <property type="component" value="Chromosome I"/>
</dbReference>
<dbReference type="OrthoDB" id="9815705at2"/>
<dbReference type="EMBL" id="AP018049">
    <property type="protein sequence ID" value="BBA28662.1"/>
    <property type="molecule type" value="Genomic_DNA"/>
</dbReference>
<dbReference type="RefSeq" id="WP_120173863.1">
    <property type="nucleotide sequence ID" value="NZ_AP018049.1"/>
</dbReference>
<evidence type="ECO:0000256" key="1">
    <source>
        <dbReference type="SAM" id="Phobius"/>
    </source>
</evidence>
<keyword evidence="1" id="KW-0812">Transmembrane</keyword>
<evidence type="ECO:0000313" key="4">
    <source>
        <dbReference type="Proteomes" id="UP000267517"/>
    </source>
</evidence>
<proteinExistence type="predicted"/>
<keyword evidence="1" id="KW-1133">Transmembrane helix</keyword>
<feature type="transmembrane region" description="Helical" evidence="1">
    <location>
        <begin position="98"/>
        <end position="116"/>
    </location>
</feature>
<evidence type="ECO:0000259" key="2">
    <source>
        <dbReference type="Pfam" id="PF14237"/>
    </source>
</evidence>
<organism evidence="3 4">
    <name type="scientific">Prevotella melaninogenica</name>
    <dbReference type="NCBI Taxonomy" id="28132"/>
    <lineage>
        <taxon>Bacteria</taxon>
        <taxon>Pseudomonadati</taxon>
        <taxon>Bacteroidota</taxon>
        <taxon>Bacteroidia</taxon>
        <taxon>Bacteroidales</taxon>
        <taxon>Prevotellaceae</taxon>
        <taxon>Prevotella</taxon>
    </lineage>
</organism>
<dbReference type="InterPro" id="IPR025640">
    <property type="entry name" value="GYF_2"/>
</dbReference>
<protein>
    <recommendedName>
        <fullName evidence="2">GYF domain-containing protein</fullName>
    </recommendedName>
</protein>
<accession>A0A250KGG5</accession>
<gene>
    <name evidence="3" type="ORF">PMEL1_00566</name>
</gene>
<dbReference type="AlphaFoldDB" id="A0A250KGG5"/>